<accession>A0ABY4MNT7</accession>
<reference evidence="2" key="1">
    <citation type="submission" date="2021-11" db="EMBL/GenBank/DDBJ databases">
        <authorList>
            <person name="Li G."/>
            <person name="Jia Q."/>
            <person name="Yang F."/>
            <person name="Zhang C."/>
            <person name="Singh A."/>
            <person name="Lorenz A.J."/>
            <person name="Jackson-Ziems T."/>
            <person name="Vidaver A."/>
            <person name="Alfano J.R."/>
        </authorList>
    </citation>
    <scope>NUCLEOTIDE SEQUENCE</scope>
    <source>
        <strain evidence="2">CNK-2</strain>
    </source>
</reference>
<sequence>MTTQTISIGITGVTGAVGGAVARRLADAGLPQRLLARSPDRAPRLPGATVHAVACGDHDASVAALTCVTTLLMVSAAEDEHRLAQHVDFVDAAAESGVRDVVYTSFADACGGGPADRVHVGHSCEPRARHQLYIT</sequence>
<name>A0ABY4MNT7_9MICO</name>
<dbReference type="RefSeq" id="WP_080605995.1">
    <property type="nucleotide sequence ID" value="NZ_CP033722.2"/>
</dbReference>
<dbReference type="InterPro" id="IPR036291">
    <property type="entry name" value="NAD(P)-bd_dom_sf"/>
</dbReference>
<organism evidence="2 3">
    <name type="scientific">Clavibacter nebraskensis</name>
    <dbReference type="NCBI Taxonomy" id="31963"/>
    <lineage>
        <taxon>Bacteria</taxon>
        <taxon>Bacillati</taxon>
        <taxon>Actinomycetota</taxon>
        <taxon>Actinomycetes</taxon>
        <taxon>Micrococcales</taxon>
        <taxon>Microbacteriaceae</taxon>
        <taxon>Clavibacter</taxon>
    </lineage>
</organism>
<dbReference type="PANTHER" id="PTHR47129:SF1">
    <property type="entry name" value="NMRA-LIKE DOMAIN-CONTAINING PROTEIN"/>
    <property type="match status" value="1"/>
</dbReference>
<dbReference type="SUPFAM" id="SSF51735">
    <property type="entry name" value="NAD(P)-binding Rossmann-fold domains"/>
    <property type="match status" value="1"/>
</dbReference>
<dbReference type="Pfam" id="PF05368">
    <property type="entry name" value="NmrA"/>
    <property type="match status" value="1"/>
</dbReference>
<dbReference type="Proteomes" id="UP001056208">
    <property type="component" value="Chromosome"/>
</dbReference>
<dbReference type="PANTHER" id="PTHR47129">
    <property type="entry name" value="QUINONE OXIDOREDUCTASE 2"/>
    <property type="match status" value="1"/>
</dbReference>
<dbReference type="GeneID" id="92983440"/>
<feature type="domain" description="NmrA-like" evidence="1">
    <location>
        <begin position="7"/>
        <end position="107"/>
    </location>
</feature>
<evidence type="ECO:0000313" key="3">
    <source>
        <dbReference type="Proteomes" id="UP001056208"/>
    </source>
</evidence>
<gene>
    <name evidence="2" type="ORF">LIV34_001648</name>
</gene>
<proteinExistence type="predicted"/>
<dbReference type="InterPro" id="IPR052718">
    <property type="entry name" value="NmrA-type_oxidoreductase"/>
</dbReference>
<dbReference type="InterPro" id="IPR008030">
    <property type="entry name" value="NmrA-like"/>
</dbReference>
<keyword evidence="3" id="KW-1185">Reference proteome</keyword>
<protein>
    <submittedName>
        <fullName evidence="2">NAD(P)H-binding protein</fullName>
    </submittedName>
</protein>
<dbReference type="EMBL" id="CP086345">
    <property type="protein sequence ID" value="UQB03861.1"/>
    <property type="molecule type" value="Genomic_DNA"/>
</dbReference>
<dbReference type="Gene3D" id="3.40.50.720">
    <property type="entry name" value="NAD(P)-binding Rossmann-like Domain"/>
    <property type="match status" value="1"/>
</dbReference>
<evidence type="ECO:0000259" key="1">
    <source>
        <dbReference type="Pfam" id="PF05368"/>
    </source>
</evidence>
<evidence type="ECO:0000313" key="2">
    <source>
        <dbReference type="EMBL" id="UQB03861.1"/>
    </source>
</evidence>